<evidence type="ECO:0000313" key="5">
    <source>
        <dbReference type="EMBL" id="MDC2236815.1"/>
    </source>
</evidence>
<evidence type="ECO:0000259" key="3">
    <source>
        <dbReference type="Pfam" id="PF19051"/>
    </source>
</evidence>
<reference evidence="6 9" key="1">
    <citation type="submission" date="2018-08" db="EMBL/GenBank/DDBJ databases">
        <title>A genome reference for cultivated species of the human gut microbiota.</title>
        <authorList>
            <person name="Zou Y."/>
            <person name="Xue W."/>
            <person name="Luo G."/>
        </authorList>
    </citation>
    <scope>NUCLEOTIDE SEQUENCE [LARGE SCALE GENOMIC DNA]</scope>
    <source>
        <strain evidence="6 9">AF37-12</strain>
    </source>
</reference>
<dbReference type="GO" id="GO:0016491">
    <property type="term" value="F:oxidoreductase activity"/>
    <property type="evidence" value="ECO:0007669"/>
    <property type="project" value="UniProtKB-KW"/>
</dbReference>
<dbReference type="EMBL" id="CP083685">
    <property type="protein sequence ID" value="UYU92035.1"/>
    <property type="molecule type" value="Genomic_DNA"/>
</dbReference>
<dbReference type="EMBL" id="CP083680">
    <property type="protein sequence ID" value="UYU68730.1"/>
    <property type="molecule type" value="Genomic_DNA"/>
</dbReference>
<dbReference type="Proteomes" id="UP001162960">
    <property type="component" value="Chromosome"/>
</dbReference>
<dbReference type="Proteomes" id="UP001217776">
    <property type="component" value="Unassembled WGS sequence"/>
</dbReference>
<reference evidence="4 10" key="2">
    <citation type="journal article" date="2019" name="Nat. Med.">
        <title>A library of human gut bacterial isolates paired with longitudinal multiomics data enables mechanistic microbiome research.</title>
        <authorList>
            <person name="Poyet M."/>
            <person name="Groussin M."/>
            <person name="Gibbons S.M."/>
            <person name="Avila-Pacheco J."/>
            <person name="Jiang X."/>
            <person name="Kearney S.M."/>
            <person name="Perrotta A.R."/>
            <person name="Berdy B."/>
            <person name="Zhao S."/>
            <person name="Lieberman T.D."/>
            <person name="Swanson P.K."/>
            <person name="Smith M."/>
            <person name="Roesemann S."/>
            <person name="Alexander J.E."/>
            <person name="Rich S.A."/>
            <person name="Livny J."/>
            <person name="Vlamakis H."/>
            <person name="Clish C."/>
            <person name="Bullock K."/>
            <person name="Deik A."/>
            <person name="Scott J."/>
            <person name="Pierce K.A."/>
            <person name="Xavier R.J."/>
            <person name="Alm E.J."/>
        </authorList>
    </citation>
    <scope>NUCLEOTIDE SEQUENCE [LARGE SCALE GENOMIC DNA]</scope>
    <source>
        <strain evidence="4 10">BIOML-A165</strain>
    </source>
</reference>
<dbReference type="InterPro" id="IPR050463">
    <property type="entry name" value="Gfo/Idh/MocA_oxidrdct_glycsds"/>
</dbReference>
<evidence type="ECO:0000313" key="12">
    <source>
        <dbReference type="Proteomes" id="UP001217776"/>
    </source>
</evidence>
<accession>A0A0P0EQI7</accession>
<evidence type="ECO:0000313" key="11">
    <source>
        <dbReference type="Proteomes" id="UP001156218"/>
    </source>
</evidence>
<dbReference type="PROSITE" id="PS51318">
    <property type="entry name" value="TAT"/>
    <property type="match status" value="1"/>
</dbReference>
<dbReference type="GO" id="GO:0000166">
    <property type="term" value="F:nucleotide binding"/>
    <property type="evidence" value="ECO:0007669"/>
    <property type="project" value="InterPro"/>
</dbReference>
<keyword evidence="1" id="KW-0560">Oxidoreductase</keyword>
<sequence length="432" mass="48731">MGIDRRKFLKGMGSLALFSIVPSKVLGGPNHIAPSDQLTKGIIGVGGIGRSSYHFTSNEQCRLVSVCDVDKNHLQKAVDLGKKKFNETLQTYHDFRDLIKDSNVDIVHIATPPHWHGLMAIEAAKAGKDIWCEKPMTRTIGEGKRLMEAVKQNNRIFRLNTWFRFKDNFYGLGTTVEPLKKLVDSGLLGWPLKVIISGATGFTWKFFWVGKENLAPEPVPAELDYDMWLGPAQYKPYNSHRVHSTFRGYWDYDGGGLGDMGQHYIDPVQYILGKDNTNPIKVEVDAPQQHPDAIGIWRKITYTYLDGCQIVLEGEGFESGNKVPYIEGPKGKVYKGFECELNGKPAPDIMNIIAELPDPEPQNTDFIKCVKNRELFALNEMNGHRSCNIVNMALCALRLNRTLHFDPVAQQFINDDAANQLIDQPMRNPWKL</sequence>
<organism evidence="5 12">
    <name type="scientific">Bacteroides thetaiotaomicron</name>
    <dbReference type="NCBI Taxonomy" id="818"/>
    <lineage>
        <taxon>Bacteria</taxon>
        <taxon>Pseudomonadati</taxon>
        <taxon>Bacteroidota</taxon>
        <taxon>Bacteroidia</taxon>
        <taxon>Bacteroidales</taxon>
        <taxon>Bacteroidaceae</taxon>
        <taxon>Bacteroides</taxon>
    </lineage>
</organism>
<dbReference type="PANTHER" id="PTHR43818:SF11">
    <property type="entry name" value="BCDNA.GH03377"/>
    <property type="match status" value="1"/>
</dbReference>
<evidence type="ECO:0000313" key="7">
    <source>
        <dbReference type="EMBL" id="UYU68730.1"/>
    </source>
</evidence>
<dbReference type="Gene3D" id="3.40.50.720">
    <property type="entry name" value="NAD(P)-binding Rossmann-like Domain"/>
    <property type="match status" value="1"/>
</dbReference>
<evidence type="ECO:0000259" key="2">
    <source>
        <dbReference type="Pfam" id="PF01408"/>
    </source>
</evidence>
<dbReference type="InterPro" id="IPR000683">
    <property type="entry name" value="Gfo/Idh/MocA-like_OxRdtase_N"/>
</dbReference>
<dbReference type="Gene3D" id="3.30.360.10">
    <property type="entry name" value="Dihydrodipicolinate Reductase, domain 2"/>
    <property type="match status" value="1"/>
</dbReference>
<dbReference type="InterPro" id="IPR006311">
    <property type="entry name" value="TAT_signal"/>
</dbReference>
<feature type="domain" description="Gfo/Idh/MocA-like oxidoreductase N-terminal" evidence="2">
    <location>
        <begin position="41"/>
        <end position="159"/>
    </location>
</feature>
<evidence type="ECO:0000313" key="6">
    <source>
        <dbReference type="EMBL" id="RHL59203.1"/>
    </source>
</evidence>
<dbReference type="Proteomes" id="UP000283616">
    <property type="component" value="Unassembled WGS sequence"/>
</dbReference>
<dbReference type="Pfam" id="PF19051">
    <property type="entry name" value="GFO_IDH_MocA_C2"/>
    <property type="match status" value="1"/>
</dbReference>
<dbReference type="Pfam" id="PF01408">
    <property type="entry name" value="GFO_IDH_MocA"/>
    <property type="match status" value="1"/>
</dbReference>
<dbReference type="PANTHER" id="PTHR43818">
    <property type="entry name" value="BCDNA.GH03377"/>
    <property type="match status" value="1"/>
</dbReference>
<dbReference type="KEGG" id="btho:Btheta7330_00636"/>
<dbReference type="Proteomes" id="UP000460317">
    <property type="component" value="Unassembled WGS sequence"/>
</dbReference>
<dbReference type="EMBL" id="QROV01000011">
    <property type="protein sequence ID" value="RHL59203.1"/>
    <property type="molecule type" value="Genomic_DNA"/>
</dbReference>
<reference evidence="7 11" key="3">
    <citation type="submission" date="2021-06" db="EMBL/GenBank/DDBJ databases">
        <title>Interrogation of the integrated mobile genetic elements in gut-associated Bacteroides with a consensus prediction approach.</title>
        <authorList>
            <person name="Campbell D.E."/>
            <person name="Leigh J.R."/>
            <person name="Kim T."/>
            <person name="England W."/>
            <person name="Whitaker R.J."/>
            <person name="Degnan P.H."/>
        </authorList>
    </citation>
    <scope>NUCLEOTIDE SEQUENCE</scope>
    <source>
        <strain evidence="8">VPI-3443</strain>
        <strain evidence="7 11">WAL8669</strain>
    </source>
</reference>
<evidence type="ECO:0000313" key="8">
    <source>
        <dbReference type="EMBL" id="UYU92035.1"/>
    </source>
</evidence>
<proteinExistence type="predicted"/>
<dbReference type="SUPFAM" id="SSF51735">
    <property type="entry name" value="NAD(P)-binding Rossmann-fold domains"/>
    <property type="match status" value="1"/>
</dbReference>
<dbReference type="RefSeq" id="WP_048697610.1">
    <property type="nucleotide sequence ID" value="NZ_CAXSMB010000018.1"/>
</dbReference>
<reference evidence="5" key="4">
    <citation type="submission" date="2022-10" db="EMBL/GenBank/DDBJ databases">
        <title>Human gut microbiome strain richness.</title>
        <authorList>
            <person name="Chen-Liaw A."/>
        </authorList>
    </citation>
    <scope>NUCLEOTIDE SEQUENCE</scope>
    <source>
        <strain evidence="5">1001283st1_A3_1001283B150304_161114</strain>
    </source>
</reference>
<evidence type="ECO:0000256" key="1">
    <source>
        <dbReference type="ARBA" id="ARBA00023002"/>
    </source>
</evidence>
<dbReference type="AlphaFoldDB" id="A0A0P0EQI7"/>
<feature type="domain" description="Gfo/Idh/MocA-like oxidoreductase bacterial type C-terminal" evidence="3">
    <location>
        <begin position="172"/>
        <end position="431"/>
    </location>
</feature>
<evidence type="ECO:0000313" key="4">
    <source>
        <dbReference type="EMBL" id="KAB4448361.1"/>
    </source>
</evidence>
<dbReference type="EMBL" id="JAQNVG010000021">
    <property type="protein sequence ID" value="MDC2236815.1"/>
    <property type="molecule type" value="Genomic_DNA"/>
</dbReference>
<dbReference type="EMBL" id="WCSB01000030">
    <property type="protein sequence ID" value="KAB4448361.1"/>
    <property type="molecule type" value="Genomic_DNA"/>
</dbReference>
<dbReference type="Proteomes" id="UP001156218">
    <property type="component" value="Chromosome"/>
</dbReference>
<dbReference type="InterPro" id="IPR043906">
    <property type="entry name" value="Gfo/Idh/MocA_OxRdtase_bact_C"/>
</dbReference>
<protein>
    <submittedName>
        <fullName evidence="5">Gfo/Idh/MocA family oxidoreductase</fullName>
    </submittedName>
</protein>
<dbReference type="InterPro" id="IPR036291">
    <property type="entry name" value="NAD(P)-bd_dom_sf"/>
</dbReference>
<name>A0A0P0EQI7_BACT4</name>
<evidence type="ECO:0000313" key="10">
    <source>
        <dbReference type="Proteomes" id="UP000460317"/>
    </source>
</evidence>
<dbReference type="SUPFAM" id="SSF55347">
    <property type="entry name" value="Glyceraldehyde-3-phosphate dehydrogenase-like, C-terminal domain"/>
    <property type="match status" value="1"/>
</dbReference>
<evidence type="ECO:0000313" key="9">
    <source>
        <dbReference type="Proteomes" id="UP000283616"/>
    </source>
</evidence>
<gene>
    <name evidence="6" type="ORF">DW011_11470</name>
    <name evidence="4" type="ORF">GAN93_22195</name>
    <name evidence="7" type="ORF">KQP68_10845</name>
    <name evidence="8" type="ORF">KQP74_05215</name>
    <name evidence="5" type="ORF">PO127_13795</name>
</gene>